<sequence>MSATNTTSATSAINILSATSASIATNTTITINNTSATITTRAIRATNCPTRNDLQNIQTKENMDWTLYGLAFFRYFFSLLKPVVHWTQREQSMILNNNFGTDGNYTKPWHFSAYSLTLLKPFKILSAGCSISVDSELVLRAVGTILSRVRFLPPAPWPDGDPEILRNSSKLSLCGRHCLANGMSPSSSSSVSQPSPQQEDLTLLMATIKEHSRYCRQLFIRNLQIACAPEQLTALPVSKKRFMQAGELEPVILSLW</sequence>
<proteinExistence type="predicted"/>
<dbReference type="AlphaFoldDB" id="A0AAV4AQ44"/>
<organism evidence="1 2">
    <name type="scientific">Plakobranchus ocellatus</name>
    <dbReference type="NCBI Taxonomy" id="259542"/>
    <lineage>
        <taxon>Eukaryota</taxon>
        <taxon>Metazoa</taxon>
        <taxon>Spiralia</taxon>
        <taxon>Lophotrochozoa</taxon>
        <taxon>Mollusca</taxon>
        <taxon>Gastropoda</taxon>
        <taxon>Heterobranchia</taxon>
        <taxon>Euthyneura</taxon>
        <taxon>Panpulmonata</taxon>
        <taxon>Sacoglossa</taxon>
        <taxon>Placobranchoidea</taxon>
        <taxon>Plakobranchidae</taxon>
        <taxon>Plakobranchus</taxon>
    </lineage>
</organism>
<keyword evidence="2" id="KW-1185">Reference proteome</keyword>
<evidence type="ECO:0000313" key="1">
    <source>
        <dbReference type="EMBL" id="GFO08439.1"/>
    </source>
</evidence>
<evidence type="ECO:0000313" key="2">
    <source>
        <dbReference type="Proteomes" id="UP000735302"/>
    </source>
</evidence>
<protein>
    <submittedName>
        <fullName evidence="1">Uncharacterized protein</fullName>
    </submittedName>
</protein>
<dbReference type="Proteomes" id="UP000735302">
    <property type="component" value="Unassembled WGS sequence"/>
</dbReference>
<reference evidence="1 2" key="1">
    <citation type="journal article" date="2021" name="Elife">
        <title>Chloroplast acquisition without the gene transfer in kleptoplastic sea slugs, Plakobranchus ocellatus.</title>
        <authorList>
            <person name="Maeda T."/>
            <person name="Takahashi S."/>
            <person name="Yoshida T."/>
            <person name="Shimamura S."/>
            <person name="Takaki Y."/>
            <person name="Nagai Y."/>
            <person name="Toyoda A."/>
            <person name="Suzuki Y."/>
            <person name="Arimoto A."/>
            <person name="Ishii H."/>
            <person name="Satoh N."/>
            <person name="Nishiyama T."/>
            <person name="Hasebe M."/>
            <person name="Maruyama T."/>
            <person name="Minagawa J."/>
            <person name="Obokata J."/>
            <person name="Shigenobu S."/>
        </authorList>
    </citation>
    <scope>NUCLEOTIDE SEQUENCE [LARGE SCALE GENOMIC DNA]</scope>
</reference>
<dbReference type="EMBL" id="BLXT01003952">
    <property type="protein sequence ID" value="GFO08439.1"/>
    <property type="molecule type" value="Genomic_DNA"/>
</dbReference>
<name>A0AAV4AQ44_9GAST</name>
<comment type="caution">
    <text evidence="1">The sequence shown here is derived from an EMBL/GenBank/DDBJ whole genome shotgun (WGS) entry which is preliminary data.</text>
</comment>
<accession>A0AAV4AQ44</accession>
<gene>
    <name evidence="1" type="ORF">PoB_003494400</name>
</gene>